<dbReference type="UniPathway" id="UPA00196"/>
<accession>A0A069DTQ1</accession>
<dbReference type="EMBL" id="GBGD01001436">
    <property type="protein sequence ID" value="JAC87453.1"/>
    <property type="molecule type" value="mRNA"/>
</dbReference>
<dbReference type="EC" id="2.3.-.-" evidence="5"/>
<feature type="transmembrane region" description="Helical" evidence="5">
    <location>
        <begin position="20"/>
        <end position="41"/>
    </location>
</feature>
<sequence length="451" mass="52676">YRQLHESFMQNHNGTSIWENIMVISPGPVLVYFVCLIQFYLFQGKPTNKREHAVSFIVEFICFIYFLILNFTLLSDYIYIHVTLLLVAYIFFLYHYSKGASKGFFNVPRKRIEPRPYFTYFRSIISIMTSICILAVDFNIFPRRFAKTETYGYGLMDTGVGFYIVANGIVAKQNDQRYVLIKSLWSSIPIILLGIIRYASMETLDYQKHISEYGVHWNFFFTLAFVKIISSLLIYKFPGKVVGMALLISFSHQMLLYFVTEKWIIEDSFRSNFFSANKEGIVSLPGYISLYLFSVAIGKFLNMSQIRLIDDVRHGINTFIWTLIFLILTLLFHFMFDVSRRLANLTYITWMLTMSLYGISLSIFTEIALRVTFQMKKEDINLLTPSILNAVNYNSLVYFLLSNILTGIVNLIFQTYFADQLLSIAILVLYKFCACGIIYVIHLNKIKMKFW</sequence>
<feature type="transmembrane region" description="Helical" evidence="5">
    <location>
        <begin position="280"/>
        <end position="302"/>
    </location>
</feature>
<keyword evidence="5" id="KW-0012">Acyltransferase</keyword>
<comment type="function">
    <text evidence="5">A acetyltransferase, which acetylates the inositol ring of phosphatidylinositol during biosynthesis of GPI-anchor.</text>
</comment>
<comment type="subcellular location">
    <subcellularLocation>
        <location evidence="5">Endoplasmic reticulum membrane</location>
        <topology evidence="5">Multi-pass membrane protein</topology>
    </subcellularLocation>
    <subcellularLocation>
        <location evidence="1">Membrane</location>
        <topology evidence="1">Multi-pass membrane protein</topology>
    </subcellularLocation>
</comment>
<keyword evidence="3 5" id="KW-1133">Transmembrane helix</keyword>
<feature type="transmembrane region" description="Helical" evidence="5">
    <location>
        <begin position="178"/>
        <end position="196"/>
    </location>
</feature>
<reference evidence="6" key="1">
    <citation type="journal article" date="2015" name="J. Med. Entomol.">
        <title>A Deep Insight Into the Sialotranscriptome of the Chagas Disease Vector, Panstrongylus megistus (Hemiptera: Heteroptera).</title>
        <authorList>
            <person name="Ribeiro J.M."/>
            <person name="Schwarz A."/>
            <person name="Francischetti I.M."/>
        </authorList>
    </citation>
    <scope>NUCLEOTIDE SEQUENCE</scope>
    <source>
        <tissue evidence="6">Salivary glands</tissue>
    </source>
</reference>
<evidence type="ECO:0000256" key="1">
    <source>
        <dbReference type="ARBA" id="ARBA00004141"/>
    </source>
</evidence>
<evidence type="ECO:0000256" key="4">
    <source>
        <dbReference type="ARBA" id="ARBA00023136"/>
    </source>
</evidence>
<evidence type="ECO:0000256" key="2">
    <source>
        <dbReference type="ARBA" id="ARBA00022692"/>
    </source>
</evidence>
<dbReference type="PANTHER" id="PTHR20661">
    <property type="entry name" value="PHOSPHATIDYLINOSITOL-GLYCAN BIOSYNTHESIS CLASS W PROTEIN"/>
    <property type="match status" value="1"/>
</dbReference>
<dbReference type="AlphaFoldDB" id="A0A069DTQ1"/>
<dbReference type="GO" id="GO:0006506">
    <property type="term" value="P:GPI anchor biosynthetic process"/>
    <property type="evidence" value="ECO:0007669"/>
    <property type="project" value="UniProtKB-UniPathway"/>
</dbReference>
<feature type="transmembrane region" description="Helical" evidence="5">
    <location>
        <begin position="53"/>
        <end position="71"/>
    </location>
</feature>
<dbReference type="Pfam" id="PF06423">
    <property type="entry name" value="GWT1"/>
    <property type="match status" value="1"/>
</dbReference>
<dbReference type="GO" id="GO:0005789">
    <property type="term" value="C:endoplasmic reticulum membrane"/>
    <property type="evidence" value="ECO:0007669"/>
    <property type="project" value="UniProtKB-SubCell"/>
</dbReference>
<comment type="pathway">
    <text evidence="5">Glycolipid biosynthesis; glycosylphosphatidylinositol-anchor biosynthesis.</text>
</comment>
<protein>
    <recommendedName>
        <fullName evidence="5">Phosphatidylinositol-glycan biosynthesis class W protein</fullName>
        <ecNumber evidence="5">2.3.-.-</ecNumber>
    </recommendedName>
</protein>
<proteinExistence type="evidence at transcript level"/>
<feature type="non-terminal residue" evidence="6">
    <location>
        <position position="1"/>
    </location>
</feature>
<dbReference type="PIRSF" id="PIRSF017321">
    <property type="entry name" value="GWT1"/>
    <property type="match status" value="1"/>
</dbReference>
<feature type="transmembrane region" description="Helical" evidence="5">
    <location>
        <begin position="396"/>
        <end position="416"/>
    </location>
</feature>
<comment type="similarity">
    <text evidence="5">Belongs to the PIGW family.</text>
</comment>
<feature type="transmembrane region" description="Helical" evidence="5">
    <location>
        <begin position="314"/>
        <end position="335"/>
    </location>
</feature>
<feature type="transmembrane region" description="Helical" evidence="5">
    <location>
        <begin position="422"/>
        <end position="441"/>
    </location>
</feature>
<feature type="transmembrane region" description="Helical" evidence="5">
    <location>
        <begin position="216"/>
        <end position="235"/>
    </location>
</feature>
<dbReference type="GO" id="GO:0072659">
    <property type="term" value="P:protein localization to plasma membrane"/>
    <property type="evidence" value="ECO:0007669"/>
    <property type="project" value="TreeGrafter"/>
</dbReference>
<dbReference type="PANTHER" id="PTHR20661:SF0">
    <property type="entry name" value="PHOSPHATIDYLINOSITOL-GLYCAN BIOSYNTHESIS CLASS W PROTEIN"/>
    <property type="match status" value="1"/>
</dbReference>
<evidence type="ECO:0000256" key="5">
    <source>
        <dbReference type="RuleBase" id="RU280819"/>
    </source>
</evidence>
<organism evidence="6">
    <name type="scientific">Panstrongylus megistus</name>
    <dbReference type="NCBI Taxonomy" id="65343"/>
    <lineage>
        <taxon>Eukaryota</taxon>
        <taxon>Metazoa</taxon>
        <taxon>Ecdysozoa</taxon>
        <taxon>Arthropoda</taxon>
        <taxon>Hexapoda</taxon>
        <taxon>Insecta</taxon>
        <taxon>Pterygota</taxon>
        <taxon>Neoptera</taxon>
        <taxon>Paraneoptera</taxon>
        <taxon>Hemiptera</taxon>
        <taxon>Heteroptera</taxon>
        <taxon>Panheteroptera</taxon>
        <taxon>Cimicomorpha</taxon>
        <taxon>Reduviidae</taxon>
        <taxon>Triatominae</taxon>
        <taxon>Panstrongylus</taxon>
    </lineage>
</organism>
<keyword evidence="5" id="KW-0256">Endoplasmic reticulum</keyword>
<keyword evidence="4 5" id="KW-0472">Membrane</keyword>
<feature type="transmembrane region" description="Helical" evidence="5">
    <location>
        <begin position="77"/>
        <end position="96"/>
    </location>
</feature>
<keyword evidence="5" id="KW-0808">Transferase</keyword>
<dbReference type="GO" id="GO:0032216">
    <property type="term" value="F:glucosaminyl-phosphatidylinositol O-acyltransferase activity"/>
    <property type="evidence" value="ECO:0007669"/>
    <property type="project" value="TreeGrafter"/>
</dbReference>
<keyword evidence="2 5" id="KW-0812">Transmembrane</keyword>
<evidence type="ECO:0000313" key="6">
    <source>
        <dbReference type="EMBL" id="JAC87453.1"/>
    </source>
</evidence>
<keyword evidence="5" id="KW-0337">GPI-anchor biosynthesis</keyword>
<feature type="transmembrane region" description="Helical" evidence="5">
    <location>
        <begin position="117"/>
        <end position="141"/>
    </location>
</feature>
<name>A0A069DTQ1_9HEMI</name>
<feature type="transmembrane region" description="Helical" evidence="5">
    <location>
        <begin position="347"/>
        <end position="369"/>
    </location>
</feature>
<feature type="transmembrane region" description="Helical" evidence="5">
    <location>
        <begin position="153"/>
        <end position="171"/>
    </location>
</feature>
<evidence type="ECO:0000256" key="3">
    <source>
        <dbReference type="ARBA" id="ARBA00022989"/>
    </source>
</evidence>
<feature type="transmembrane region" description="Helical" evidence="5">
    <location>
        <begin position="242"/>
        <end position="260"/>
    </location>
</feature>
<dbReference type="InterPro" id="IPR009447">
    <property type="entry name" value="PIGW/GWT1"/>
</dbReference>